<dbReference type="RefSeq" id="WP_345411231.1">
    <property type="nucleotide sequence ID" value="NZ_BAABHO010000005.1"/>
</dbReference>
<organism evidence="3 4">
    <name type="scientific">Actinomycetospora chlora</name>
    <dbReference type="NCBI Taxonomy" id="663608"/>
    <lineage>
        <taxon>Bacteria</taxon>
        <taxon>Bacillati</taxon>
        <taxon>Actinomycetota</taxon>
        <taxon>Actinomycetes</taxon>
        <taxon>Pseudonocardiales</taxon>
        <taxon>Pseudonocardiaceae</taxon>
        <taxon>Actinomycetospora</taxon>
    </lineage>
</organism>
<feature type="domain" description="Endonuclease/exonuclease/phosphatase" evidence="2">
    <location>
        <begin position="102"/>
        <end position="309"/>
    </location>
</feature>
<evidence type="ECO:0000313" key="4">
    <source>
        <dbReference type="Proteomes" id="UP001500928"/>
    </source>
</evidence>
<keyword evidence="1" id="KW-0812">Transmembrane</keyword>
<feature type="transmembrane region" description="Helical" evidence="1">
    <location>
        <begin position="65"/>
        <end position="83"/>
    </location>
</feature>
<dbReference type="Proteomes" id="UP001500928">
    <property type="component" value="Unassembled WGS sequence"/>
</dbReference>
<keyword evidence="1" id="KW-1133">Transmembrane helix</keyword>
<evidence type="ECO:0000256" key="1">
    <source>
        <dbReference type="SAM" id="Phobius"/>
    </source>
</evidence>
<dbReference type="InterPro" id="IPR005135">
    <property type="entry name" value="Endo/exonuclease/phosphatase"/>
</dbReference>
<gene>
    <name evidence="3" type="ORF">GCM10023200_08970</name>
</gene>
<evidence type="ECO:0000313" key="3">
    <source>
        <dbReference type="EMBL" id="GAA4778232.1"/>
    </source>
</evidence>
<dbReference type="InterPro" id="IPR036691">
    <property type="entry name" value="Endo/exonu/phosph_ase_sf"/>
</dbReference>
<keyword evidence="4" id="KW-1185">Reference proteome</keyword>
<feature type="transmembrane region" description="Helical" evidence="1">
    <location>
        <begin position="33"/>
        <end position="58"/>
    </location>
</feature>
<protein>
    <recommendedName>
        <fullName evidence="2">Endonuclease/exonuclease/phosphatase domain-containing protein</fullName>
    </recommendedName>
</protein>
<proteinExistence type="predicted"/>
<reference evidence="4" key="1">
    <citation type="journal article" date="2019" name="Int. J. Syst. Evol. Microbiol.">
        <title>The Global Catalogue of Microorganisms (GCM) 10K type strain sequencing project: providing services to taxonomists for standard genome sequencing and annotation.</title>
        <authorList>
            <consortium name="The Broad Institute Genomics Platform"/>
            <consortium name="The Broad Institute Genome Sequencing Center for Infectious Disease"/>
            <person name="Wu L."/>
            <person name="Ma J."/>
        </authorList>
    </citation>
    <scope>NUCLEOTIDE SEQUENCE [LARGE SCALE GENOMIC DNA]</scope>
    <source>
        <strain evidence="4">JCM 17979</strain>
    </source>
</reference>
<comment type="caution">
    <text evidence="3">The sequence shown here is derived from an EMBL/GenBank/DDBJ whole genome shotgun (WGS) entry which is preliminary data.</text>
</comment>
<keyword evidence="1" id="KW-0472">Membrane</keyword>
<dbReference type="EMBL" id="BAABHO010000005">
    <property type="protein sequence ID" value="GAA4778232.1"/>
    <property type="molecule type" value="Genomic_DNA"/>
</dbReference>
<sequence length="329" mass="33788">MRSRALSGLAWLAAIAVAGWAVLWLWAPSWSQTVFVLLPLTPPVTAVAVLVAAVTLLLRRWAAGALALAAAVVLAAVVVPRAVPDGDPVLRPGPTTGPVVVATVNMQFGRADPAAIVALVREQRVDVLGLQEVTPGAEEALDAAGLGTELPFRASMAREGAGGTALAARHPLAPSGLVLRPGVFTQVTARVMAPPGPVDVVVAHPAAPVFRGDPEGWAREIRDLPAPASLDGPPRLVIGDLNATLDHRPLREYLATGWRDAAGERGAALDGTWPTDAPVPPFAAIDHVLLSGPASAVAVATHRVPSTDHEGLVVTVLVPRPGTVVSPGA</sequence>
<evidence type="ECO:0000259" key="2">
    <source>
        <dbReference type="Pfam" id="PF03372"/>
    </source>
</evidence>
<dbReference type="SUPFAM" id="SSF56219">
    <property type="entry name" value="DNase I-like"/>
    <property type="match status" value="1"/>
</dbReference>
<name>A0ABP9AE26_9PSEU</name>
<dbReference type="Gene3D" id="3.60.10.10">
    <property type="entry name" value="Endonuclease/exonuclease/phosphatase"/>
    <property type="match status" value="1"/>
</dbReference>
<dbReference type="Pfam" id="PF03372">
    <property type="entry name" value="Exo_endo_phos"/>
    <property type="match status" value="1"/>
</dbReference>
<accession>A0ABP9AE26</accession>
<feature type="transmembrane region" description="Helical" evidence="1">
    <location>
        <begin position="9"/>
        <end position="27"/>
    </location>
</feature>